<proteinExistence type="predicted"/>
<dbReference type="PANTHER" id="PTHR30015">
    <property type="entry name" value="MRR RESTRICTION SYSTEM PROTEIN"/>
    <property type="match status" value="1"/>
</dbReference>
<dbReference type="Proteomes" id="UP001234585">
    <property type="component" value="Chromosome"/>
</dbReference>
<dbReference type="InterPro" id="IPR011335">
    <property type="entry name" value="Restrct_endonuc-II-like"/>
</dbReference>
<dbReference type="SUPFAM" id="SSF52980">
    <property type="entry name" value="Restriction endonuclease-like"/>
    <property type="match status" value="1"/>
</dbReference>
<evidence type="ECO:0000259" key="1">
    <source>
        <dbReference type="Pfam" id="PF04471"/>
    </source>
</evidence>
<accession>A0AA50CQG3</accession>
<evidence type="ECO:0000313" key="3">
    <source>
        <dbReference type="Proteomes" id="UP001234585"/>
    </source>
</evidence>
<keyword evidence="2" id="KW-0255">Endonuclease</keyword>
<dbReference type="Gene3D" id="3.40.1350.10">
    <property type="match status" value="1"/>
</dbReference>
<keyword evidence="2" id="KW-0378">Hydrolase</keyword>
<dbReference type="GO" id="GO:0015666">
    <property type="term" value="F:restriction endodeoxyribonuclease activity"/>
    <property type="evidence" value="ECO:0007669"/>
    <property type="project" value="TreeGrafter"/>
</dbReference>
<dbReference type="InterPro" id="IPR011856">
    <property type="entry name" value="tRNA_endonuc-like_dom_sf"/>
</dbReference>
<keyword evidence="3" id="KW-1185">Reference proteome</keyword>
<protein>
    <submittedName>
        <fullName evidence="2">Restriction endonuclease</fullName>
    </submittedName>
</protein>
<feature type="domain" description="Restriction endonuclease type IV Mrr" evidence="1">
    <location>
        <begin position="435"/>
        <end position="551"/>
    </location>
</feature>
<name>A0AA50CQG3_9HYPH</name>
<dbReference type="PANTHER" id="PTHR30015:SF7">
    <property type="entry name" value="TYPE IV METHYL-DIRECTED RESTRICTION ENZYME ECOKMRR"/>
    <property type="match status" value="1"/>
</dbReference>
<gene>
    <name evidence="2" type="ORF">Q9313_06955</name>
</gene>
<dbReference type="InterPro" id="IPR007560">
    <property type="entry name" value="Restrct_endonuc_IV_Mrr"/>
</dbReference>
<dbReference type="EMBL" id="CP132302">
    <property type="protein sequence ID" value="WLR98754.1"/>
    <property type="molecule type" value="Genomic_DNA"/>
</dbReference>
<dbReference type="InterPro" id="IPR052906">
    <property type="entry name" value="Type_IV_Methyl-Rstrct_Enzyme"/>
</dbReference>
<dbReference type="GO" id="GO:0003677">
    <property type="term" value="F:DNA binding"/>
    <property type="evidence" value="ECO:0007669"/>
    <property type="project" value="InterPro"/>
</dbReference>
<dbReference type="Pfam" id="PF04471">
    <property type="entry name" value="Mrr_cat"/>
    <property type="match status" value="1"/>
</dbReference>
<organism evidence="2 3">
    <name type="scientific">Shinella sumterensis</name>
    <dbReference type="NCBI Taxonomy" id="1967501"/>
    <lineage>
        <taxon>Bacteria</taxon>
        <taxon>Pseudomonadati</taxon>
        <taxon>Pseudomonadota</taxon>
        <taxon>Alphaproteobacteria</taxon>
        <taxon>Hyphomicrobiales</taxon>
        <taxon>Rhizobiaceae</taxon>
        <taxon>Shinella</taxon>
    </lineage>
</organism>
<dbReference type="RefSeq" id="WP_306038379.1">
    <property type="nucleotide sequence ID" value="NZ_CP132302.1"/>
</dbReference>
<dbReference type="REBASE" id="751616">
    <property type="entry name" value="Ssu953Mrr2P"/>
</dbReference>
<dbReference type="GO" id="GO:0009307">
    <property type="term" value="P:DNA restriction-modification system"/>
    <property type="evidence" value="ECO:0007669"/>
    <property type="project" value="InterPro"/>
</dbReference>
<evidence type="ECO:0000313" key="2">
    <source>
        <dbReference type="EMBL" id="WLR98754.1"/>
    </source>
</evidence>
<reference evidence="2 3" key="1">
    <citation type="submission" date="2023-08" db="EMBL/GenBank/DDBJ databases">
        <title>Pathogen: clinical or host-associated sample.</title>
        <authorList>
            <person name="Hergert J."/>
            <person name="Casey R."/>
            <person name="Wagner J."/>
            <person name="Young E.L."/>
            <person name="Oakeson K.F."/>
        </authorList>
    </citation>
    <scope>NUCLEOTIDE SEQUENCE [LARGE SCALE GENOMIC DNA]</scope>
    <source>
        <strain evidence="2 3">1760953</strain>
    </source>
</reference>
<keyword evidence="2" id="KW-0540">Nuclease</keyword>
<sequence length="574" mass="64743">MVKVTCKSRHLKAIKIGEIEAKWSANGQRILRYSMDFWHTELGLHKQISAPEIYLLEIKVGELLERWDKLTDEHHRKSRLAASKEACEAMTIEAGSRLAAISKILERTLSRNDRVDWDKLKDRSSYPGQMAYQMPKPSRKPIPEPILFEPTMSFWDTIFGRRSRKRAEALALHLEDMERWRKQTNESVIAHNIRVDEWRQAKEKFEAECRAKRDEFLAAQAAANAQIDQLAQDVRSGDPRAVIEHANLVLDASDYGGMFEKSYELDYQPTPAKILQIEYELPSIEAMPTVKTVRFSPSTGEMKETHLSEKEQKANFDSACYQICLRTLHELFEADEHGNLEAILFNGFSTSVNRATGKDTRSCIMSVLVRRADFEAIDLSRVDPKACFKSLRGVSASSLAALAPIAPVMEMNKQDKRFIDAKEVIANIDTATNLAAMDWSDFEHLIRELFEREFASRDGEVKITQSSSDGGVDAVAFDPDPITGGKIVIQAKRYTRTVGVSAVRDLFGTMQHEGASRGILISTADYGPDAHQFASGKPISLFSGSHLLHLLQKHGYNAKIDLQAARKELSLRTN</sequence>
<dbReference type="AlphaFoldDB" id="A0AA50CQG3"/>